<keyword evidence="2" id="KW-1185">Reference proteome</keyword>
<evidence type="ECO:0000313" key="1">
    <source>
        <dbReference type="EMBL" id="RMZ99796.1"/>
    </source>
</evidence>
<comment type="caution">
    <text evidence="1">The sequence shown here is derived from an EMBL/GenBank/DDBJ whole genome shotgun (WGS) entry which is preliminary data.</text>
</comment>
<sequence length="98" mass="11253">MNNGYVALVATVFDQCVLKLVQSQVYQVELFLEQITIEDDIGHFPASRLENEMDLMYKAISDQNCQLDVILIVPLINNLEQLHKCRIGNKLDNMMPKN</sequence>
<evidence type="ECO:0000313" key="2">
    <source>
        <dbReference type="Proteomes" id="UP000276133"/>
    </source>
</evidence>
<proteinExistence type="predicted"/>
<dbReference type="EMBL" id="REGN01010051">
    <property type="protein sequence ID" value="RMZ99796.1"/>
    <property type="molecule type" value="Genomic_DNA"/>
</dbReference>
<reference evidence="1 2" key="1">
    <citation type="journal article" date="2018" name="Sci. Rep.">
        <title>Genomic signatures of local adaptation to the degree of environmental predictability in rotifers.</title>
        <authorList>
            <person name="Franch-Gras L."/>
            <person name="Hahn C."/>
            <person name="Garcia-Roger E.M."/>
            <person name="Carmona M.J."/>
            <person name="Serra M."/>
            <person name="Gomez A."/>
        </authorList>
    </citation>
    <scope>NUCLEOTIDE SEQUENCE [LARGE SCALE GENOMIC DNA]</scope>
    <source>
        <strain evidence="1">HYR1</strain>
    </source>
</reference>
<organism evidence="1 2">
    <name type="scientific">Brachionus plicatilis</name>
    <name type="common">Marine rotifer</name>
    <name type="synonym">Brachionus muelleri</name>
    <dbReference type="NCBI Taxonomy" id="10195"/>
    <lineage>
        <taxon>Eukaryota</taxon>
        <taxon>Metazoa</taxon>
        <taxon>Spiralia</taxon>
        <taxon>Gnathifera</taxon>
        <taxon>Rotifera</taxon>
        <taxon>Eurotatoria</taxon>
        <taxon>Monogononta</taxon>
        <taxon>Pseudotrocha</taxon>
        <taxon>Ploima</taxon>
        <taxon>Brachionidae</taxon>
        <taxon>Brachionus</taxon>
    </lineage>
</organism>
<name>A0A3M7PKZ3_BRAPC</name>
<gene>
    <name evidence="1" type="ORF">BpHYR1_002629</name>
</gene>
<protein>
    <submittedName>
        <fullName evidence="1">Uncharacterized protein</fullName>
    </submittedName>
</protein>
<dbReference type="Proteomes" id="UP000276133">
    <property type="component" value="Unassembled WGS sequence"/>
</dbReference>
<accession>A0A3M7PKZ3</accession>
<dbReference type="AlphaFoldDB" id="A0A3M7PKZ3"/>